<comment type="caution">
    <text evidence="12">The sequence shown here is derived from an EMBL/GenBank/DDBJ whole genome shotgun (WGS) entry which is preliminary data.</text>
</comment>
<evidence type="ECO:0000256" key="1">
    <source>
        <dbReference type="ARBA" id="ARBA00004635"/>
    </source>
</evidence>
<dbReference type="InterPro" id="IPR008844">
    <property type="entry name" value="Spore_GerAC-like"/>
</dbReference>
<dbReference type="STRING" id="766136.BHF68_03150"/>
<protein>
    <submittedName>
        <fullName evidence="12">Uncharacterized protein</fullName>
    </submittedName>
</protein>
<dbReference type="NCBIfam" id="TIGR02887">
    <property type="entry name" value="spore_ger_x_C"/>
    <property type="match status" value="1"/>
</dbReference>
<dbReference type="Pfam" id="PF03323">
    <property type="entry name" value="GerA"/>
    <property type="match status" value="1"/>
</dbReference>
<accession>A0A1E5G671</accession>
<dbReference type="PANTHER" id="PTHR22550:SF5">
    <property type="entry name" value="LEUCINE ZIPPER PROTEIN 4"/>
    <property type="match status" value="1"/>
</dbReference>
<dbReference type="InterPro" id="IPR046953">
    <property type="entry name" value="Spore_GerAC-like_C"/>
</dbReference>
<keyword evidence="9" id="KW-0812">Transmembrane</keyword>
<dbReference type="InterPro" id="IPR038501">
    <property type="entry name" value="Spore_GerAC_C_sf"/>
</dbReference>
<keyword evidence="4" id="KW-0309">Germination</keyword>
<dbReference type="GO" id="GO:0009847">
    <property type="term" value="P:spore germination"/>
    <property type="evidence" value="ECO:0007669"/>
    <property type="project" value="InterPro"/>
</dbReference>
<evidence type="ECO:0000256" key="7">
    <source>
        <dbReference type="ARBA" id="ARBA00023139"/>
    </source>
</evidence>
<comment type="similarity">
    <text evidence="2">Belongs to the GerABKA family.</text>
</comment>
<organism evidence="12 13">
    <name type="scientific">Desulfuribacillus alkaliarsenatis</name>
    <dbReference type="NCBI Taxonomy" id="766136"/>
    <lineage>
        <taxon>Bacteria</taxon>
        <taxon>Bacillati</taxon>
        <taxon>Bacillota</taxon>
        <taxon>Desulfuribacillia</taxon>
        <taxon>Desulfuribacillales</taxon>
        <taxon>Desulfuribacillaceae</taxon>
        <taxon>Desulfuribacillus</taxon>
    </lineage>
</organism>
<comment type="subcellular location">
    <subcellularLocation>
        <location evidence="1">Membrane</location>
        <topology evidence="1">Lipid-anchor</topology>
    </subcellularLocation>
</comment>
<evidence type="ECO:0000259" key="11">
    <source>
        <dbReference type="Pfam" id="PF25198"/>
    </source>
</evidence>
<dbReference type="InterPro" id="IPR004995">
    <property type="entry name" value="Spore_Ger"/>
</dbReference>
<dbReference type="Gene3D" id="3.30.300.210">
    <property type="entry name" value="Nutrient germinant receptor protein C, domain 3"/>
    <property type="match status" value="1"/>
</dbReference>
<keyword evidence="5" id="KW-0732">Signal</keyword>
<feature type="domain" description="Spore germination protein N-terminal" evidence="11">
    <location>
        <begin position="538"/>
        <end position="718"/>
    </location>
</feature>
<evidence type="ECO:0000313" key="13">
    <source>
        <dbReference type="Proteomes" id="UP000094296"/>
    </source>
</evidence>
<evidence type="ECO:0000256" key="4">
    <source>
        <dbReference type="ARBA" id="ARBA00022544"/>
    </source>
</evidence>
<dbReference type="AlphaFoldDB" id="A0A1E5G671"/>
<dbReference type="InterPro" id="IPR057336">
    <property type="entry name" value="GerAC_N"/>
</dbReference>
<dbReference type="RefSeq" id="WP_069642163.1">
    <property type="nucleotide sequence ID" value="NZ_MIJE01000001.1"/>
</dbReference>
<reference evidence="12 13" key="1">
    <citation type="submission" date="2016-09" db="EMBL/GenBank/DDBJ databases">
        <title>Draft genome sequence for the type strain of Desulfuribacillus alkaliarsenatis AHT28, an obligately anaerobic, sulfidogenic bacterium isolated from Russian soda lake sediments.</title>
        <authorList>
            <person name="Abin C.A."/>
            <person name="Hollibaugh J.T."/>
        </authorList>
    </citation>
    <scope>NUCLEOTIDE SEQUENCE [LARGE SCALE GENOMIC DNA]</scope>
    <source>
        <strain evidence="12 13">AHT28</strain>
    </source>
</reference>
<keyword evidence="9" id="KW-1133">Transmembrane helix</keyword>
<evidence type="ECO:0000256" key="3">
    <source>
        <dbReference type="ARBA" id="ARBA00007886"/>
    </source>
</evidence>
<evidence type="ECO:0000256" key="6">
    <source>
        <dbReference type="ARBA" id="ARBA00023136"/>
    </source>
</evidence>
<evidence type="ECO:0000256" key="9">
    <source>
        <dbReference type="SAM" id="Phobius"/>
    </source>
</evidence>
<dbReference type="Pfam" id="PF25198">
    <property type="entry name" value="Spore_GerAC_N"/>
    <property type="match status" value="1"/>
</dbReference>
<comment type="similarity">
    <text evidence="3">Belongs to the GerABKC lipoprotein family.</text>
</comment>
<dbReference type="GO" id="GO:0016020">
    <property type="term" value="C:membrane"/>
    <property type="evidence" value="ECO:0007669"/>
    <property type="project" value="UniProtKB-SubCell"/>
</dbReference>
<sequence>MKVPKKARRFTGFIEPWLIHKELDRNIGVLKEMFENTTDVIFREFIIRLHDKERKGVILYVEGLVNSDVINRDILERIVTLDNHKDYIVEIDNLSNGKEWMDSVIQRVLSANNLKTCDTISEVKDNVLNAQAVMLIDGVDSAIVAGVEGFSTRGIGEPESSVVVRGPREGFIEVLRSNTALLRRKIKDHNLKTESLTVGRTSRTNVCLVYINGIVNPKVLEEVKTRIERIDIDAILESGYIEELIEDNPFSPFPSISTTERPDDASAALLEGRIIIIVDNTPFVLCVPMVFEDLLHASEDYYNRYMGGTAIRLIRFFALFISVLLPSIYIAVVTYHPEMLPTPLLISVAAAREGVPFPAIIEAFLMEFTFEALKEAGARMPKAIGSTVSIVGGLILGEAAVSAGLVSQPMVIVVAGTAISSFAIPGFGIHSSLRFIRFPFMILAGIFGLYGIILGGMVVLIHLCSLRSYGVPYMAPFAPLIKEGLKDSVVRAPWWSMKLRPQIINWRKQRRNRSPRPSAPVVLLVCMLSGLLLTGCWDMEEINDRAIVNGVAVDLVEDENGYRIKMLVQIIKPGVVAGSPEGGGGNGAEATWVVSAEGKNVNDAARNLTRYSGRNLYWSHNLIIIVSEELAKQGVGPVLDFFDRTPENRLRTWFIVANGTDVEALMKATPNLESLLAVEVASMIEARAATSLAAAIYLRDFLYFSAINTRAPVASAIETYNDIDNKTSLLISGSAVFKNDKLIDFYDELTTRGILWVVGDVNGGIITIDWEGYRDGISTDIIRTKTAIDTFVENGNVRVNINVEKEGNITEVKDVIDISKIKSLREVELKVSDEIKREINLALAKAQEQTADIFGIGEIIRRQHPKAWRTIETNWEDVFSEIEFQVEVETHLRRYGVTQNRGVMFEEN</sequence>
<dbReference type="Proteomes" id="UP000094296">
    <property type="component" value="Unassembled WGS sequence"/>
</dbReference>
<feature type="transmembrane region" description="Helical" evidence="9">
    <location>
        <begin position="313"/>
        <end position="335"/>
    </location>
</feature>
<dbReference type="Gene3D" id="6.20.190.10">
    <property type="entry name" value="Nutrient germinant receptor protein C, domain 1"/>
    <property type="match status" value="1"/>
</dbReference>
<evidence type="ECO:0000256" key="5">
    <source>
        <dbReference type="ARBA" id="ARBA00022729"/>
    </source>
</evidence>
<dbReference type="Pfam" id="PF05504">
    <property type="entry name" value="Spore_GerAC"/>
    <property type="match status" value="1"/>
</dbReference>
<feature type="transmembrane region" description="Helical" evidence="9">
    <location>
        <begin position="518"/>
        <end position="537"/>
    </location>
</feature>
<dbReference type="InterPro" id="IPR050768">
    <property type="entry name" value="UPF0353/GerABKA_families"/>
</dbReference>
<dbReference type="PANTHER" id="PTHR22550">
    <property type="entry name" value="SPORE GERMINATION PROTEIN"/>
    <property type="match status" value="1"/>
</dbReference>
<feature type="transmembrane region" description="Helical" evidence="9">
    <location>
        <begin position="441"/>
        <end position="463"/>
    </location>
</feature>
<feature type="transmembrane region" description="Helical" evidence="9">
    <location>
        <begin position="385"/>
        <end position="405"/>
    </location>
</feature>
<dbReference type="OrthoDB" id="1726708at2"/>
<keyword evidence="7" id="KW-0564">Palmitate</keyword>
<dbReference type="EMBL" id="MIJE01000001">
    <property type="protein sequence ID" value="OEF98671.1"/>
    <property type="molecule type" value="Genomic_DNA"/>
</dbReference>
<feature type="transmembrane region" description="Helical" evidence="9">
    <location>
        <begin position="411"/>
        <end position="429"/>
    </location>
</feature>
<evidence type="ECO:0000256" key="8">
    <source>
        <dbReference type="ARBA" id="ARBA00023288"/>
    </source>
</evidence>
<evidence type="ECO:0000256" key="2">
    <source>
        <dbReference type="ARBA" id="ARBA00005278"/>
    </source>
</evidence>
<keyword evidence="8" id="KW-0449">Lipoprotein</keyword>
<feature type="domain" description="Spore germination GerAC-like C-terminal" evidence="10">
    <location>
        <begin position="732"/>
        <end position="896"/>
    </location>
</feature>
<evidence type="ECO:0000313" key="12">
    <source>
        <dbReference type="EMBL" id="OEF98671.1"/>
    </source>
</evidence>
<keyword evidence="6 9" id="KW-0472">Membrane</keyword>
<proteinExistence type="inferred from homology"/>
<keyword evidence="13" id="KW-1185">Reference proteome</keyword>
<name>A0A1E5G671_9FIRM</name>
<evidence type="ECO:0000259" key="10">
    <source>
        <dbReference type="Pfam" id="PF05504"/>
    </source>
</evidence>
<gene>
    <name evidence="12" type="ORF">BHF68_03150</name>
</gene>